<dbReference type="AlphaFoldDB" id="R7Q479"/>
<accession>R7Q479</accession>
<evidence type="ECO:0000313" key="1">
    <source>
        <dbReference type="EMBL" id="CDF32678.1"/>
    </source>
</evidence>
<dbReference type="KEGG" id="ccp:CHC_T00001553001"/>
<proteinExistence type="predicted"/>
<dbReference type="EMBL" id="HG001539">
    <property type="protein sequence ID" value="CDF32678.1"/>
    <property type="molecule type" value="Genomic_DNA"/>
</dbReference>
<gene>
    <name evidence="1" type="ORF">CHC_T00001553001</name>
</gene>
<keyword evidence="2" id="KW-1185">Reference proteome</keyword>
<evidence type="ECO:0000313" key="2">
    <source>
        <dbReference type="Proteomes" id="UP000012073"/>
    </source>
</evidence>
<name>R7Q479_CHOCR</name>
<protein>
    <submittedName>
        <fullName evidence="1">Uncharacterized protein</fullName>
    </submittedName>
</protein>
<dbReference type="RefSeq" id="XP_005712449.1">
    <property type="nucleotide sequence ID" value="XM_005712392.1"/>
</dbReference>
<organism evidence="1 2">
    <name type="scientific">Chondrus crispus</name>
    <name type="common">Carrageen Irish moss</name>
    <name type="synonym">Polymorpha crispa</name>
    <dbReference type="NCBI Taxonomy" id="2769"/>
    <lineage>
        <taxon>Eukaryota</taxon>
        <taxon>Rhodophyta</taxon>
        <taxon>Florideophyceae</taxon>
        <taxon>Rhodymeniophycidae</taxon>
        <taxon>Gigartinales</taxon>
        <taxon>Gigartinaceae</taxon>
        <taxon>Chondrus</taxon>
    </lineage>
</organism>
<dbReference type="Gramene" id="CDF32678">
    <property type="protein sequence ID" value="CDF32678"/>
    <property type="gene ID" value="CHC_T00001553001"/>
</dbReference>
<reference evidence="2" key="1">
    <citation type="journal article" date="2013" name="Proc. Natl. Acad. Sci. U.S.A.">
        <title>Genome structure and metabolic features in the red seaweed Chondrus crispus shed light on evolution of the Archaeplastida.</title>
        <authorList>
            <person name="Collen J."/>
            <person name="Porcel B."/>
            <person name="Carre W."/>
            <person name="Ball S.G."/>
            <person name="Chaparro C."/>
            <person name="Tonon T."/>
            <person name="Barbeyron T."/>
            <person name="Michel G."/>
            <person name="Noel B."/>
            <person name="Valentin K."/>
            <person name="Elias M."/>
            <person name="Artiguenave F."/>
            <person name="Arun A."/>
            <person name="Aury J.M."/>
            <person name="Barbosa-Neto J.F."/>
            <person name="Bothwell J.H."/>
            <person name="Bouget F.Y."/>
            <person name="Brillet L."/>
            <person name="Cabello-Hurtado F."/>
            <person name="Capella-Gutierrez S."/>
            <person name="Charrier B."/>
            <person name="Cladiere L."/>
            <person name="Cock J.M."/>
            <person name="Coelho S.M."/>
            <person name="Colleoni C."/>
            <person name="Czjzek M."/>
            <person name="Da Silva C."/>
            <person name="Delage L."/>
            <person name="Denoeud F."/>
            <person name="Deschamps P."/>
            <person name="Dittami S.M."/>
            <person name="Gabaldon T."/>
            <person name="Gachon C.M."/>
            <person name="Groisillier A."/>
            <person name="Herve C."/>
            <person name="Jabbari K."/>
            <person name="Katinka M."/>
            <person name="Kloareg B."/>
            <person name="Kowalczyk N."/>
            <person name="Labadie K."/>
            <person name="Leblanc C."/>
            <person name="Lopez P.J."/>
            <person name="McLachlan D.H."/>
            <person name="Meslet-Cladiere L."/>
            <person name="Moustafa A."/>
            <person name="Nehr Z."/>
            <person name="Nyvall Collen P."/>
            <person name="Panaud O."/>
            <person name="Partensky F."/>
            <person name="Poulain J."/>
            <person name="Rensing S.A."/>
            <person name="Rousvoal S."/>
            <person name="Samson G."/>
            <person name="Symeonidi A."/>
            <person name="Weissenbach J."/>
            <person name="Zambounis A."/>
            <person name="Wincker P."/>
            <person name="Boyen C."/>
        </authorList>
    </citation>
    <scope>NUCLEOTIDE SEQUENCE [LARGE SCALE GENOMIC DNA]</scope>
    <source>
        <strain evidence="2">cv. Stackhouse</strain>
    </source>
</reference>
<dbReference type="Proteomes" id="UP000012073">
    <property type="component" value="Unassembled WGS sequence"/>
</dbReference>
<sequence length="139" mass="16111">MNSIGFSFEQLQYFARYFLFHCFHQSFDLYEHNWLPQCLELIPSIRQRMASVSHLPSKTSPGQSSKPCPSLFKNSTDVMRIECGSHVGLSQYKYRTRETLLLCFLQAFLSEHSQNIYISAPSHMIQAQYSYSAQSVQVL</sequence>
<dbReference type="GeneID" id="17320166"/>